<evidence type="ECO:0000256" key="1">
    <source>
        <dbReference type="ARBA" id="ARBA00023186"/>
    </source>
</evidence>
<evidence type="ECO:0008006" key="4">
    <source>
        <dbReference type="Google" id="ProtNLM"/>
    </source>
</evidence>
<dbReference type="EMBL" id="PDKJ01000013">
    <property type="protein sequence ID" value="RXJ66662.1"/>
    <property type="molecule type" value="Genomic_DNA"/>
</dbReference>
<evidence type="ECO:0000313" key="3">
    <source>
        <dbReference type="Proteomes" id="UP000290172"/>
    </source>
</evidence>
<name>A0A4Q0Y8V4_9BACT</name>
<dbReference type="InterPro" id="IPR020945">
    <property type="entry name" value="DMSO/NO3_reduct_chaperone"/>
</dbReference>
<proteinExistence type="predicted"/>
<reference evidence="2 3" key="1">
    <citation type="submission" date="2017-10" db="EMBL/GenBank/DDBJ databases">
        <title>Genomics of the genus Arcobacter.</title>
        <authorList>
            <person name="Perez-Cataluna A."/>
            <person name="Figueras M.J."/>
        </authorList>
    </citation>
    <scope>NUCLEOTIDE SEQUENCE [LARGE SCALE GENOMIC DNA]</scope>
    <source>
        <strain evidence="2 3">CECT 8993</strain>
    </source>
</reference>
<dbReference type="SUPFAM" id="SSF89155">
    <property type="entry name" value="TorD-like"/>
    <property type="match status" value="1"/>
</dbReference>
<evidence type="ECO:0000313" key="2">
    <source>
        <dbReference type="EMBL" id="RXJ66662.1"/>
    </source>
</evidence>
<dbReference type="Gene3D" id="1.10.3480.10">
    <property type="entry name" value="TorD-like"/>
    <property type="match status" value="1"/>
</dbReference>
<sequence>MKDCNVLAYMASIFSQFLYNPPKEEMWKDIKEKKILLEWFIHSNSTSNVQANLLWKESHLKEDYLELAVDYTDLFICDEISLKAPPYGSYYLDISGELYSRESDNVKSLYNQCSFFTNALFGQPADFIAIELEFLSTLLFNLEKDAAYKEALKIFLEENFLPWVGVWAKDLQSNAKSSFYKGLGFHIQNYCEILIEEFCINNYEKRILRRAS</sequence>
<dbReference type="InterPro" id="IPR050289">
    <property type="entry name" value="TorD/DmsD_chaperones"/>
</dbReference>
<accession>A0A4Q0Y8V4</accession>
<keyword evidence="1" id="KW-0143">Chaperone</keyword>
<dbReference type="PANTHER" id="PTHR34227:SF1">
    <property type="entry name" value="DIMETHYL SULFOXIDE REDUCTASE CHAPERONE-RELATED"/>
    <property type="match status" value="1"/>
</dbReference>
<dbReference type="Pfam" id="PF02613">
    <property type="entry name" value="Nitrate_red_del"/>
    <property type="match status" value="1"/>
</dbReference>
<comment type="caution">
    <text evidence="2">The sequence shown here is derived from an EMBL/GenBank/DDBJ whole genome shotgun (WGS) entry which is preliminary data.</text>
</comment>
<dbReference type="Proteomes" id="UP000290172">
    <property type="component" value="Unassembled WGS sequence"/>
</dbReference>
<dbReference type="RefSeq" id="WP_128982665.1">
    <property type="nucleotide sequence ID" value="NZ_PDKJ01000013.1"/>
</dbReference>
<dbReference type="AlphaFoldDB" id="A0A4Q0Y8V4"/>
<protein>
    <recommendedName>
        <fullName evidence="4">Molecular chaperone TorD</fullName>
    </recommendedName>
</protein>
<organism evidence="2 3">
    <name type="scientific">Halarcobacter ebronensis</name>
    <dbReference type="NCBI Taxonomy" id="1462615"/>
    <lineage>
        <taxon>Bacteria</taxon>
        <taxon>Pseudomonadati</taxon>
        <taxon>Campylobacterota</taxon>
        <taxon>Epsilonproteobacteria</taxon>
        <taxon>Campylobacterales</taxon>
        <taxon>Arcobacteraceae</taxon>
        <taxon>Halarcobacter</taxon>
    </lineage>
</organism>
<gene>
    <name evidence="2" type="ORF">CRV08_12615</name>
</gene>
<dbReference type="InterPro" id="IPR036411">
    <property type="entry name" value="TorD-like_sf"/>
</dbReference>
<dbReference type="PANTHER" id="PTHR34227">
    <property type="entry name" value="CHAPERONE PROTEIN YCDY"/>
    <property type="match status" value="1"/>
</dbReference>